<proteinExistence type="predicted"/>
<dbReference type="OrthoDB" id="929980at2759"/>
<gene>
    <name evidence="2" type="ORF">COLO4_36060</name>
</gene>
<accession>A0A1R3GB43</accession>
<keyword evidence="3" id="KW-1185">Reference proteome</keyword>
<organism evidence="2 3">
    <name type="scientific">Corchorus olitorius</name>
    <dbReference type="NCBI Taxonomy" id="93759"/>
    <lineage>
        <taxon>Eukaryota</taxon>
        <taxon>Viridiplantae</taxon>
        <taxon>Streptophyta</taxon>
        <taxon>Embryophyta</taxon>
        <taxon>Tracheophyta</taxon>
        <taxon>Spermatophyta</taxon>
        <taxon>Magnoliopsida</taxon>
        <taxon>eudicotyledons</taxon>
        <taxon>Gunneridae</taxon>
        <taxon>Pentapetalae</taxon>
        <taxon>rosids</taxon>
        <taxon>malvids</taxon>
        <taxon>Malvales</taxon>
        <taxon>Malvaceae</taxon>
        <taxon>Grewioideae</taxon>
        <taxon>Apeibeae</taxon>
        <taxon>Corchorus</taxon>
    </lineage>
</organism>
<feature type="chain" id="PRO_5012028765" evidence="1">
    <location>
        <begin position="25"/>
        <end position="104"/>
    </location>
</feature>
<evidence type="ECO:0000256" key="1">
    <source>
        <dbReference type="SAM" id="SignalP"/>
    </source>
</evidence>
<reference evidence="3" key="1">
    <citation type="submission" date="2013-09" db="EMBL/GenBank/DDBJ databases">
        <title>Corchorus olitorius genome sequencing.</title>
        <authorList>
            <person name="Alam M."/>
            <person name="Haque M.S."/>
            <person name="Islam M.S."/>
            <person name="Emdad E.M."/>
            <person name="Islam M.M."/>
            <person name="Ahmed B."/>
            <person name="Halim A."/>
            <person name="Hossen Q.M.M."/>
            <person name="Hossain M.Z."/>
            <person name="Ahmed R."/>
            <person name="Khan M.M."/>
            <person name="Islam R."/>
            <person name="Rashid M.M."/>
            <person name="Khan S.A."/>
            <person name="Rahman M.S."/>
            <person name="Alam M."/>
            <person name="Yahiya A.S."/>
            <person name="Khan M.S."/>
            <person name="Azam M.S."/>
            <person name="Haque T."/>
            <person name="Lashkar M.Z.H."/>
            <person name="Akhand A.I."/>
            <person name="Morshed G."/>
            <person name="Roy S."/>
            <person name="Uddin K.S."/>
            <person name="Rabeya T."/>
            <person name="Hossain A.S."/>
            <person name="Chowdhury A."/>
            <person name="Snigdha A.R."/>
            <person name="Mortoza M.S."/>
            <person name="Matin S.A."/>
            <person name="Hoque S.M.E."/>
            <person name="Islam M.K."/>
            <person name="Roy D.K."/>
            <person name="Haider R."/>
            <person name="Moosa M.M."/>
            <person name="Elias S.M."/>
            <person name="Hasan A.M."/>
            <person name="Jahan S."/>
            <person name="Shafiuddin M."/>
            <person name="Mahmood N."/>
            <person name="Shommy N.S."/>
        </authorList>
    </citation>
    <scope>NUCLEOTIDE SEQUENCE [LARGE SCALE GENOMIC DNA]</scope>
    <source>
        <strain evidence="3">cv. O-4</strain>
    </source>
</reference>
<keyword evidence="1" id="KW-0732">Signal</keyword>
<sequence length="104" mass="11198">MEKTSFLLACFIALLLISLAKTEAETLDLRKGNPCNKHKDCLDACSYRGRCPVLCDAGFCCNSPDAGSVFLDGGSAQLECSYILEKEGPRNALVVGPSLQPKQQ</sequence>
<dbReference type="Proteomes" id="UP000187203">
    <property type="component" value="Unassembled WGS sequence"/>
</dbReference>
<protein>
    <submittedName>
        <fullName evidence="2">Uncharacterized protein</fullName>
    </submittedName>
</protein>
<dbReference type="EMBL" id="AWUE01022988">
    <property type="protein sequence ID" value="OMO55304.1"/>
    <property type="molecule type" value="Genomic_DNA"/>
</dbReference>
<comment type="caution">
    <text evidence="2">The sequence shown here is derived from an EMBL/GenBank/DDBJ whole genome shotgun (WGS) entry which is preliminary data.</text>
</comment>
<feature type="signal peptide" evidence="1">
    <location>
        <begin position="1"/>
        <end position="24"/>
    </location>
</feature>
<dbReference type="AlphaFoldDB" id="A0A1R3GB43"/>
<evidence type="ECO:0000313" key="2">
    <source>
        <dbReference type="EMBL" id="OMO55304.1"/>
    </source>
</evidence>
<name>A0A1R3GB43_9ROSI</name>
<evidence type="ECO:0000313" key="3">
    <source>
        <dbReference type="Proteomes" id="UP000187203"/>
    </source>
</evidence>